<evidence type="ECO:0000313" key="2">
    <source>
        <dbReference type="EMBL" id="GAI21617.1"/>
    </source>
</evidence>
<comment type="caution">
    <text evidence="2">The sequence shown here is derived from an EMBL/GenBank/DDBJ whole genome shotgun (WGS) entry which is preliminary data.</text>
</comment>
<proteinExistence type="predicted"/>
<feature type="compositionally biased region" description="Basic and acidic residues" evidence="1">
    <location>
        <begin position="33"/>
        <end position="47"/>
    </location>
</feature>
<feature type="region of interest" description="Disordered" evidence="1">
    <location>
        <begin position="1"/>
        <end position="47"/>
    </location>
</feature>
<gene>
    <name evidence="2" type="ORF">S06H3_35263</name>
</gene>
<name>X1LQI3_9ZZZZ</name>
<reference evidence="2" key="1">
    <citation type="journal article" date="2014" name="Front. Microbiol.">
        <title>High frequency of phylogenetically diverse reductive dehalogenase-homologous genes in deep subseafloor sedimentary metagenomes.</title>
        <authorList>
            <person name="Kawai M."/>
            <person name="Futagami T."/>
            <person name="Toyoda A."/>
            <person name="Takaki Y."/>
            <person name="Nishi S."/>
            <person name="Hori S."/>
            <person name="Arai W."/>
            <person name="Tsubouchi T."/>
            <person name="Morono Y."/>
            <person name="Uchiyama I."/>
            <person name="Ito T."/>
            <person name="Fujiyama A."/>
            <person name="Inagaki F."/>
            <person name="Takami H."/>
        </authorList>
    </citation>
    <scope>NUCLEOTIDE SEQUENCE</scope>
    <source>
        <strain evidence="2">Expedition CK06-06</strain>
    </source>
</reference>
<evidence type="ECO:0000256" key="1">
    <source>
        <dbReference type="SAM" id="MobiDB-lite"/>
    </source>
</evidence>
<dbReference type="AlphaFoldDB" id="X1LQI3"/>
<protein>
    <submittedName>
        <fullName evidence="2">Uncharacterized protein</fullName>
    </submittedName>
</protein>
<feature type="compositionally biased region" description="Basic residues" evidence="1">
    <location>
        <begin position="7"/>
        <end position="30"/>
    </location>
</feature>
<sequence length="47" mass="5857">MSTHKPDKTKRHQVNKQKRQQRKMARRKLLRNLTKDPRSGYKIRKER</sequence>
<accession>X1LQI3</accession>
<dbReference type="EMBL" id="BARV01021262">
    <property type="protein sequence ID" value="GAI21617.1"/>
    <property type="molecule type" value="Genomic_DNA"/>
</dbReference>
<organism evidence="2">
    <name type="scientific">marine sediment metagenome</name>
    <dbReference type="NCBI Taxonomy" id="412755"/>
    <lineage>
        <taxon>unclassified sequences</taxon>
        <taxon>metagenomes</taxon>
        <taxon>ecological metagenomes</taxon>
    </lineage>
</organism>